<reference evidence="2 3" key="1">
    <citation type="submission" date="2023-07" db="EMBL/GenBank/DDBJ databases">
        <title>Sorghum-associated microbial communities from plants grown in Nebraska, USA.</title>
        <authorList>
            <person name="Schachtman D."/>
        </authorList>
    </citation>
    <scope>NUCLEOTIDE SEQUENCE [LARGE SCALE GENOMIC DNA]</scope>
    <source>
        <strain evidence="2 3">DS2154</strain>
    </source>
</reference>
<organism evidence="2 3">
    <name type="scientific">Caulobacter rhizosphaerae</name>
    <dbReference type="NCBI Taxonomy" id="2010972"/>
    <lineage>
        <taxon>Bacteria</taxon>
        <taxon>Pseudomonadati</taxon>
        <taxon>Pseudomonadota</taxon>
        <taxon>Alphaproteobacteria</taxon>
        <taxon>Caulobacterales</taxon>
        <taxon>Caulobacteraceae</taxon>
        <taxon>Caulobacter</taxon>
    </lineage>
</organism>
<protein>
    <submittedName>
        <fullName evidence="2">Uncharacterized protein</fullName>
    </submittedName>
</protein>
<dbReference type="RefSeq" id="WP_310034554.1">
    <property type="nucleotide sequence ID" value="NZ_JAVDRL010000013.1"/>
</dbReference>
<sequence>MSFQRFAPWTCVAILAAWPVAAAPRACPASPELARLVAASSSIVQGRLGLSQEALANAIAHPEYIPVPLKEAISLKGPRPNAVQIYPKDEPYLPSPDALRAAIDTPALVFLTQTGSPAKFYFAGHSPKALAPAAGAEAGVRTEIARQASVLRATPTPAAHDAEVRRLVSELGGLRGRPGADARQRAIFARLEALGPAGVPAIVAHMEDHHLLAEPTISLTNHATNAFEGVRHYGPEQVVDALDAILNQITGQSFGDISNGGTEAQRRETVKGWRVYAADLGCPAR</sequence>
<proteinExistence type="predicted"/>
<dbReference type="EMBL" id="JAVDRL010000013">
    <property type="protein sequence ID" value="MDR6533633.1"/>
    <property type="molecule type" value="Genomic_DNA"/>
</dbReference>
<evidence type="ECO:0000256" key="1">
    <source>
        <dbReference type="SAM" id="SignalP"/>
    </source>
</evidence>
<comment type="caution">
    <text evidence="2">The sequence shown here is derived from an EMBL/GenBank/DDBJ whole genome shotgun (WGS) entry which is preliminary data.</text>
</comment>
<accession>A0ABU1N5C2</accession>
<feature type="signal peptide" evidence="1">
    <location>
        <begin position="1"/>
        <end position="22"/>
    </location>
</feature>
<keyword evidence="3" id="KW-1185">Reference proteome</keyword>
<keyword evidence="1" id="KW-0732">Signal</keyword>
<feature type="chain" id="PRO_5045056123" evidence="1">
    <location>
        <begin position="23"/>
        <end position="285"/>
    </location>
</feature>
<evidence type="ECO:0000313" key="2">
    <source>
        <dbReference type="EMBL" id="MDR6533633.1"/>
    </source>
</evidence>
<name>A0ABU1N5C2_9CAUL</name>
<gene>
    <name evidence="2" type="ORF">J2800_004399</name>
</gene>
<dbReference type="Proteomes" id="UP001262754">
    <property type="component" value="Unassembled WGS sequence"/>
</dbReference>
<evidence type="ECO:0000313" key="3">
    <source>
        <dbReference type="Proteomes" id="UP001262754"/>
    </source>
</evidence>